<keyword evidence="2" id="KW-0054">Arabinose catabolism</keyword>
<evidence type="ECO:0000256" key="5">
    <source>
        <dbReference type="ARBA" id="ARBA00023277"/>
    </source>
</evidence>
<comment type="caution">
    <text evidence="9">The sequence shown here is derived from an EMBL/GenBank/DDBJ whole genome shotgun (WGS) entry which is preliminary data.</text>
</comment>
<feature type="domain" description="L-arabinose isomerase central" evidence="8">
    <location>
        <begin position="198"/>
        <end position="317"/>
    </location>
</feature>
<evidence type="ECO:0000259" key="7">
    <source>
        <dbReference type="Pfam" id="PF11762"/>
    </source>
</evidence>
<dbReference type="InterPro" id="IPR009015">
    <property type="entry name" value="Fucose_isomerase_N/cen_sf"/>
</dbReference>
<dbReference type="PANTHER" id="PTHR38464">
    <property type="entry name" value="L-ARABINOSE ISOMERASE"/>
    <property type="match status" value="1"/>
</dbReference>
<evidence type="ECO:0000313" key="10">
    <source>
        <dbReference type="Proteomes" id="UP000236950"/>
    </source>
</evidence>
<dbReference type="Pfam" id="PF24856">
    <property type="entry name" value="AraA_central"/>
    <property type="match status" value="1"/>
</dbReference>
<reference evidence="9 10" key="1">
    <citation type="submission" date="2014-01" db="EMBL/GenBank/DDBJ databases">
        <title>Comparative genomics of Petrotoga.</title>
        <authorList>
            <person name="Chow K."/>
            <person name="Charchuk R."/>
            <person name="Nesbo C.L."/>
        </authorList>
    </citation>
    <scope>NUCLEOTIDE SEQUENCE [LARGE SCALE GENOMIC DNA]</scope>
    <source>
        <strain evidence="9 10">DSM 16923</strain>
    </source>
</reference>
<evidence type="ECO:0000259" key="8">
    <source>
        <dbReference type="Pfam" id="PF24856"/>
    </source>
</evidence>
<dbReference type="SUPFAM" id="SSF50443">
    <property type="entry name" value="FucI/AraA C-terminal domain-like"/>
    <property type="match status" value="1"/>
</dbReference>
<evidence type="ECO:0000256" key="2">
    <source>
        <dbReference type="ARBA" id="ARBA00022935"/>
    </source>
</evidence>
<sequence>MVNKKKPTIGVLGIMQQLYDKTYPNIVETQSNYVKDVIKELGDIAVFKFIKPARKREDIEEIVETYNNDKEIDGIMIMMLTYSPSQRIVSALKKNNLPIMLANIQPLPSVTKEWNMKLLTYNQGIHGAQDNMNAIVRLGITCPVVTGNWKEEEFKCFVKDWSLAAQAAKACKNLKIAVVGRMPGMGDITFDSSALLKKLGVEVVDESMGKIYSYFEKVTKKEIEDVKAENAKNFEIDPKLKEDQYDFAAKFQVAIEKFLEDNKYDGYSIYFDSVKDDGRFKQLPLMAASNLMAKGYGYGAEGDALAATVVKIGHILGNSGHFTEMYAMDFERDSVFMSHMGEGNWQVARKDKPIKLIDRFLGIGDLNNPPTVVFNVQPGEGTITSLAPLSEGNFRLVVSKGEVIDSENYPNVEMPYFHFKPDTGVRTTMTNWLKNGGTHHQCFNIGDITRRWELFAKMVGTEYVRV</sequence>
<dbReference type="InterPro" id="IPR003762">
    <property type="entry name" value="Lara_isomerase"/>
</dbReference>
<protein>
    <submittedName>
        <fullName evidence="9">Arabinose isomerase</fullName>
    </submittedName>
</protein>
<evidence type="ECO:0000256" key="3">
    <source>
        <dbReference type="ARBA" id="ARBA00023211"/>
    </source>
</evidence>
<organism evidence="9 10">
    <name type="scientific">Petrotoga halophila DSM 16923</name>
    <dbReference type="NCBI Taxonomy" id="1122953"/>
    <lineage>
        <taxon>Bacteria</taxon>
        <taxon>Thermotogati</taxon>
        <taxon>Thermotogota</taxon>
        <taxon>Thermotogae</taxon>
        <taxon>Petrotogales</taxon>
        <taxon>Petrotogaceae</taxon>
        <taxon>Petrotoga</taxon>
    </lineage>
</organism>
<evidence type="ECO:0000313" key="9">
    <source>
        <dbReference type="EMBL" id="POZ93383.1"/>
    </source>
</evidence>
<dbReference type="GO" id="GO:0005829">
    <property type="term" value="C:cytosol"/>
    <property type="evidence" value="ECO:0007669"/>
    <property type="project" value="TreeGrafter"/>
</dbReference>
<dbReference type="RefSeq" id="WP_103898034.1">
    <property type="nucleotide sequence ID" value="NZ_JALY01000045.1"/>
</dbReference>
<dbReference type="Pfam" id="PF02610">
    <property type="entry name" value="AraA_N"/>
    <property type="match status" value="1"/>
</dbReference>
<dbReference type="InterPro" id="IPR055390">
    <property type="entry name" value="AraA_central"/>
</dbReference>
<dbReference type="PIRSF" id="PIRSF001478">
    <property type="entry name" value="L-ara_isomerase"/>
    <property type="match status" value="1"/>
</dbReference>
<dbReference type="InterPro" id="IPR055389">
    <property type="entry name" value="AraA_N"/>
</dbReference>
<dbReference type="GO" id="GO:0008733">
    <property type="term" value="F:L-arabinose isomerase activity"/>
    <property type="evidence" value="ECO:0007669"/>
    <property type="project" value="InterPro"/>
</dbReference>
<gene>
    <name evidence="9" type="ORF">AA81_02045</name>
</gene>
<evidence type="ECO:0000256" key="4">
    <source>
        <dbReference type="ARBA" id="ARBA00023235"/>
    </source>
</evidence>
<keyword evidence="1" id="KW-0479">Metal-binding</keyword>
<keyword evidence="3" id="KW-0464">Manganese</keyword>
<evidence type="ECO:0000256" key="1">
    <source>
        <dbReference type="ARBA" id="ARBA00022723"/>
    </source>
</evidence>
<name>A0A2S5EJV5_9BACT</name>
<dbReference type="PANTHER" id="PTHR38464:SF1">
    <property type="entry name" value="L-ARABINOSE ISOMERASE"/>
    <property type="match status" value="1"/>
</dbReference>
<dbReference type="CDD" id="cd00578">
    <property type="entry name" value="L-fuc_L-ara-isomerases"/>
    <property type="match status" value="1"/>
</dbReference>
<keyword evidence="5" id="KW-0119">Carbohydrate metabolism</keyword>
<dbReference type="Gene3D" id="3.40.50.10940">
    <property type="match status" value="1"/>
</dbReference>
<evidence type="ECO:0000259" key="6">
    <source>
        <dbReference type="Pfam" id="PF02610"/>
    </source>
</evidence>
<dbReference type="InterPro" id="IPR004216">
    <property type="entry name" value="Fuc/Ara_isomerase_C"/>
</dbReference>
<dbReference type="InterPro" id="IPR024664">
    <property type="entry name" value="Ara_Isoase_C"/>
</dbReference>
<keyword evidence="4 9" id="KW-0413">Isomerase</keyword>
<dbReference type="GO" id="GO:0046872">
    <property type="term" value="F:metal ion binding"/>
    <property type="evidence" value="ECO:0007669"/>
    <property type="project" value="UniProtKB-KW"/>
</dbReference>
<dbReference type="Proteomes" id="UP000236950">
    <property type="component" value="Unassembled WGS sequence"/>
</dbReference>
<accession>A0A2S5EJV5</accession>
<keyword evidence="10" id="KW-1185">Reference proteome</keyword>
<dbReference type="GO" id="GO:0019569">
    <property type="term" value="P:L-arabinose catabolic process to D-xylulose 5-phosphate"/>
    <property type="evidence" value="ECO:0007669"/>
    <property type="project" value="TreeGrafter"/>
</dbReference>
<dbReference type="EMBL" id="JALY01000045">
    <property type="protein sequence ID" value="POZ93383.1"/>
    <property type="molecule type" value="Genomic_DNA"/>
</dbReference>
<feature type="domain" description="L-arabinose isomerase C-terminal" evidence="7">
    <location>
        <begin position="321"/>
        <end position="462"/>
    </location>
</feature>
<dbReference type="SUPFAM" id="SSF53743">
    <property type="entry name" value="FucI/AraA N-terminal and middle domains"/>
    <property type="match status" value="1"/>
</dbReference>
<proteinExistence type="predicted"/>
<dbReference type="InterPro" id="IPR038583">
    <property type="entry name" value="AraA_N_sf"/>
</dbReference>
<dbReference type="AlphaFoldDB" id="A0A2S5EJV5"/>
<feature type="domain" description="L-arabinose isomerase N-terminal" evidence="6">
    <location>
        <begin position="16"/>
        <end position="170"/>
    </location>
</feature>
<dbReference type="Pfam" id="PF11762">
    <property type="entry name" value="Arabinose_Iso_C"/>
    <property type="match status" value="1"/>
</dbReference>